<dbReference type="Proteomes" id="UP000494329">
    <property type="component" value="Unassembled WGS sequence"/>
</dbReference>
<protein>
    <submittedName>
        <fullName evidence="1">Uncharacterized protein</fullName>
    </submittedName>
</protein>
<dbReference type="AlphaFoldDB" id="A0A6J5EH91"/>
<reference evidence="1 2" key="1">
    <citation type="submission" date="2020-04" db="EMBL/GenBank/DDBJ databases">
        <authorList>
            <person name="De Canck E."/>
        </authorList>
    </citation>
    <scope>NUCLEOTIDE SEQUENCE [LARGE SCALE GENOMIC DNA]</scope>
    <source>
        <strain evidence="1 2">LMG 29739</strain>
    </source>
</reference>
<gene>
    <name evidence="1" type="ORF">LMG29739_04506</name>
</gene>
<name>A0A6J5EH91_9BURK</name>
<evidence type="ECO:0000313" key="1">
    <source>
        <dbReference type="EMBL" id="CAB3765074.1"/>
    </source>
</evidence>
<organism evidence="1 2">
    <name type="scientific">Paraburkholderia solisilvae</name>
    <dbReference type="NCBI Taxonomy" id="624376"/>
    <lineage>
        <taxon>Bacteria</taxon>
        <taxon>Pseudomonadati</taxon>
        <taxon>Pseudomonadota</taxon>
        <taxon>Betaproteobacteria</taxon>
        <taxon>Burkholderiales</taxon>
        <taxon>Burkholderiaceae</taxon>
        <taxon>Paraburkholderia</taxon>
    </lineage>
</organism>
<accession>A0A6J5EH91</accession>
<dbReference type="EMBL" id="CADIKF010000040">
    <property type="protein sequence ID" value="CAB3765074.1"/>
    <property type="molecule type" value="Genomic_DNA"/>
</dbReference>
<sequence length="204" mass="22768">MPAPISVRLPTGRPRASIARRRRCMSVRHRTDVRHRRAHRVTTGAPYLSQGKVPKTVSHNILSPIASSGHSTNEEWPHDLHLTALFFSTAFVAERVVAMPLRCWTIQFAKARVGCAIRLSRVYRAASRARTKAWRYVATESCLYRAQPALAPGTSGPDIAWVMAMHSLRASTKTTPCTSRSLDGLAVRWGGRQDAGLHFYIRTI</sequence>
<proteinExistence type="predicted"/>
<evidence type="ECO:0000313" key="2">
    <source>
        <dbReference type="Proteomes" id="UP000494329"/>
    </source>
</evidence>
<keyword evidence="2" id="KW-1185">Reference proteome</keyword>